<keyword evidence="10 12" id="KW-0739">Sodium transport</keyword>
<dbReference type="GO" id="GO:0005886">
    <property type="term" value="C:plasma membrane"/>
    <property type="evidence" value="ECO:0007669"/>
    <property type="project" value="TreeGrafter"/>
</dbReference>
<evidence type="ECO:0000256" key="5">
    <source>
        <dbReference type="ARBA" id="ARBA00022692"/>
    </source>
</evidence>
<keyword evidence="6 14" id="KW-1133">Transmembrane helix</keyword>
<proteinExistence type="inferred from homology"/>
<dbReference type="Gene3D" id="1.10.287.820">
    <property type="entry name" value="Acid-sensing ion channel domain"/>
    <property type="match status" value="1"/>
</dbReference>
<evidence type="ECO:0000256" key="14">
    <source>
        <dbReference type="SAM" id="Phobius"/>
    </source>
</evidence>
<keyword evidence="8 12" id="KW-0406">Ion transport</keyword>
<feature type="region of interest" description="Disordered" evidence="13">
    <location>
        <begin position="1"/>
        <end position="20"/>
    </location>
</feature>
<keyword evidence="4 12" id="KW-0894">Sodium channel</keyword>
<comment type="subcellular location">
    <subcellularLocation>
        <location evidence="1">Membrane</location>
        <topology evidence="1">Multi-pass membrane protein</topology>
    </subcellularLocation>
</comment>
<dbReference type="OrthoDB" id="6021021at2759"/>
<gene>
    <name evidence="16" type="primary">LOC114240823</name>
</gene>
<keyword evidence="3 12" id="KW-0813">Transport</keyword>
<dbReference type="InterPro" id="IPR001873">
    <property type="entry name" value="ENaC"/>
</dbReference>
<evidence type="ECO:0000256" key="12">
    <source>
        <dbReference type="RuleBase" id="RU000679"/>
    </source>
</evidence>
<evidence type="ECO:0000313" key="16">
    <source>
        <dbReference type="RefSeq" id="XP_028027310.1"/>
    </source>
</evidence>
<evidence type="ECO:0000256" key="11">
    <source>
        <dbReference type="ARBA" id="ARBA00023303"/>
    </source>
</evidence>
<organism evidence="15 16">
    <name type="scientific">Bombyx mandarina</name>
    <name type="common">Wild silk moth</name>
    <name type="synonym">Wild silkworm</name>
    <dbReference type="NCBI Taxonomy" id="7092"/>
    <lineage>
        <taxon>Eukaryota</taxon>
        <taxon>Metazoa</taxon>
        <taxon>Ecdysozoa</taxon>
        <taxon>Arthropoda</taxon>
        <taxon>Hexapoda</taxon>
        <taxon>Insecta</taxon>
        <taxon>Pterygota</taxon>
        <taxon>Neoptera</taxon>
        <taxon>Endopterygota</taxon>
        <taxon>Lepidoptera</taxon>
        <taxon>Glossata</taxon>
        <taxon>Ditrysia</taxon>
        <taxon>Bombycoidea</taxon>
        <taxon>Bombycidae</taxon>
        <taxon>Bombycinae</taxon>
        <taxon>Bombyx</taxon>
    </lineage>
</organism>
<protein>
    <submittedName>
        <fullName evidence="16">Pickpocket protein 28-like</fullName>
    </submittedName>
</protein>
<dbReference type="AlphaFoldDB" id="A0A6J2JCW4"/>
<dbReference type="PANTHER" id="PTHR11690">
    <property type="entry name" value="AMILORIDE-SENSITIVE SODIUM CHANNEL-RELATED"/>
    <property type="match status" value="1"/>
</dbReference>
<dbReference type="GO" id="GO:0015280">
    <property type="term" value="F:ligand-gated sodium channel activity"/>
    <property type="evidence" value="ECO:0007669"/>
    <property type="project" value="TreeGrafter"/>
</dbReference>
<dbReference type="Gene3D" id="1.10.287.770">
    <property type="entry name" value="YojJ-like"/>
    <property type="match status" value="1"/>
</dbReference>
<dbReference type="KEGG" id="bman:114240823"/>
<reference evidence="16" key="1">
    <citation type="submission" date="2025-08" db="UniProtKB">
        <authorList>
            <consortium name="RefSeq"/>
        </authorList>
    </citation>
    <scope>IDENTIFICATION</scope>
    <source>
        <tissue evidence="16">Silk gland</tissue>
    </source>
</reference>
<evidence type="ECO:0000256" key="13">
    <source>
        <dbReference type="SAM" id="MobiDB-lite"/>
    </source>
</evidence>
<dbReference type="Proteomes" id="UP000504629">
    <property type="component" value="Unplaced"/>
</dbReference>
<keyword evidence="15" id="KW-1185">Reference proteome</keyword>
<evidence type="ECO:0000256" key="4">
    <source>
        <dbReference type="ARBA" id="ARBA00022461"/>
    </source>
</evidence>
<evidence type="ECO:0000313" key="15">
    <source>
        <dbReference type="Proteomes" id="UP000504629"/>
    </source>
</evidence>
<evidence type="ECO:0000256" key="9">
    <source>
        <dbReference type="ARBA" id="ARBA00023136"/>
    </source>
</evidence>
<feature type="transmembrane region" description="Helical" evidence="14">
    <location>
        <begin position="501"/>
        <end position="527"/>
    </location>
</feature>
<keyword evidence="5 12" id="KW-0812">Transmembrane</keyword>
<evidence type="ECO:0000256" key="7">
    <source>
        <dbReference type="ARBA" id="ARBA00023053"/>
    </source>
</evidence>
<dbReference type="PRINTS" id="PR01078">
    <property type="entry name" value="AMINACHANNEL"/>
</dbReference>
<dbReference type="GeneID" id="114240823"/>
<keyword evidence="9 14" id="KW-0472">Membrane</keyword>
<dbReference type="RefSeq" id="XP_028027310.1">
    <property type="nucleotide sequence ID" value="XM_028171509.1"/>
</dbReference>
<evidence type="ECO:0000256" key="8">
    <source>
        <dbReference type="ARBA" id="ARBA00023065"/>
    </source>
</evidence>
<evidence type="ECO:0000256" key="1">
    <source>
        <dbReference type="ARBA" id="ARBA00004141"/>
    </source>
</evidence>
<evidence type="ECO:0000256" key="3">
    <source>
        <dbReference type="ARBA" id="ARBA00022448"/>
    </source>
</evidence>
<dbReference type="Pfam" id="PF00858">
    <property type="entry name" value="ASC"/>
    <property type="match status" value="1"/>
</dbReference>
<dbReference type="PANTHER" id="PTHR11690:SF288">
    <property type="entry name" value="AMILORIDE-SENSITIVE NA+ CHANNEL-RELATED"/>
    <property type="match status" value="1"/>
</dbReference>
<name>A0A6J2JCW4_BOMMA</name>
<accession>A0A6J2JCW4</accession>
<feature type="transmembrane region" description="Helical" evidence="14">
    <location>
        <begin position="57"/>
        <end position="74"/>
    </location>
</feature>
<comment type="similarity">
    <text evidence="2 12">Belongs to the amiloride-sensitive sodium channel (TC 1.A.6) family.</text>
</comment>
<sequence>MESDKEIVAAHSDSSRKEKRQRQKSLILEMFFEFTSNTTLHGFRYMTQRGSHPVEKIFWIITFTASVLMCAYAINNVWIKWQTSPVIVTLSERLVSVDEVPFPSITICPQKKNVPSIYNYYEVQTRVSREEVTPDDQIELEKFQDVSLVCNVEHFHHKDFVYFNRFYSNVTLVNRLLEVAPDLKDFTSMCRWHNKELSCKSLFHRVLTSQGVCYTMNTLAASEIFRTENIHQDFEYLTATKKSQGYVKDVGYNSLDVDTYPRRGRKNGVEPDLIVILKENLMNRDKLCNVLKDGFKLYLYHPADLPQSLLHHYIALPGKTSSISLRFEIQSTSTKLNKPVFLEQRQCFFPHERQLRYFQSYSPNNCRLECLTNYTFKKCGCVGFYMPFHISNRICTMEKHDCMDAAIEELATARVSDSSLTEIKACNCLPSCNMVDYNAGMMMSTFHLEKYWKNYIQTYGINNTISEKLMKNNSYSKIEVYYTKPRYMSFKRSELFGTTDFLANCGGLLGLFLGFSFLSLVEIIYFLTLRIWCALARDTRE</sequence>
<feature type="compositionally biased region" description="Basic and acidic residues" evidence="13">
    <location>
        <begin position="1"/>
        <end position="16"/>
    </location>
</feature>
<evidence type="ECO:0000256" key="10">
    <source>
        <dbReference type="ARBA" id="ARBA00023201"/>
    </source>
</evidence>
<evidence type="ECO:0000256" key="2">
    <source>
        <dbReference type="ARBA" id="ARBA00007193"/>
    </source>
</evidence>
<keyword evidence="11 12" id="KW-0407">Ion channel</keyword>
<evidence type="ECO:0000256" key="6">
    <source>
        <dbReference type="ARBA" id="ARBA00022989"/>
    </source>
</evidence>
<keyword evidence="7" id="KW-0915">Sodium</keyword>